<dbReference type="InterPro" id="IPR027417">
    <property type="entry name" value="P-loop_NTPase"/>
</dbReference>
<dbReference type="RefSeq" id="WP_252664605.1">
    <property type="nucleotide sequence ID" value="NZ_CP098611.1"/>
</dbReference>
<dbReference type="Pfam" id="PF26355">
    <property type="entry name" value="HTH_VMAP-M9"/>
    <property type="match status" value="1"/>
</dbReference>
<reference evidence="4" key="1">
    <citation type="submission" date="2022-06" db="EMBL/GenBank/DDBJ databases">
        <title>Genome sequence of Phormidium yuhuli AB48 isolated from an industrial photobioreactor environment.</title>
        <authorList>
            <person name="Qiu Y."/>
            <person name="Noonan A.J.C."/>
            <person name="Dofher K."/>
            <person name="Koch M."/>
            <person name="Kieft B."/>
            <person name="Lin X."/>
            <person name="Ziels R.M."/>
            <person name="Hallam S.J."/>
        </authorList>
    </citation>
    <scope>NUCLEOTIDE SEQUENCE</scope>
    <source>
        <strain evidence="4">AB48</strain>
    </source>
</reference>
<feature type="domain" description="NB-ARC" evidence="2">
    <location>
        <begin position="157"/>
        <end position="248"/>
    </location>
</feature>
<feature type="region of interest" description="Disordered" evidence="1">
    <location>
        <begin position="111"/>
        <end position="130"/>
    </location>
</feature>
<dbReference type="PANTHER" id="PTHR47691:SF3">
    <property type="entry name" value="HTH-TYPE TRANSCRIPTIONAL REGULATOR RV0890C-RELATED"/>
    <property type="match status" value="1"/>
</dbReference>
<feature type="compositionally biased region" description="Basic and acidic residues" evidence="1">
    <location>
        <begin position="118"/>
        <end position="130"/>
    </location>
</feature>
<protein>
    <submittedName>
        <fullName evidence="4">NB-ARC domain-containing protein</fullName>
    </submittedName>
</protein>
<organism evidence="4 5">
    <name type="scientific">Phormidium yuhuli AB48</name>
    <dbReference type="NCBI Taxonomy" id="2940671"/>
    <lineage>
        <taxon>Bacteria</taxon>
        <taxon>Bacillati</taxon>
        <taxon>Cyanobacteriota</taxon>
        <taxon>Cyanophyceae</taxon>
        <taxon>Oscillatoriophycideae</taxon>
        <taxon>Oscillatoriales</taxon>
        <taxon>Oscillatoriaceae</taxon>
        <taxon>Phormidium</taxon>
        <taxon>Phormidium yuhuli</taxon>
    </lineage>
</organism>
<dbReference type="SUPFAM" id="SSF52540">
    <property type="entry name" value="P-loop containing nucleoside triphosphate hydrolases"/>
    <property type="match status" value="1"/>
</dbReference>
<dbReference type="Gene3D" id="3.40.50.300">
    <property type="entry name" value="P-loop containing nucleotide triphosphate hydrolases"/>
    <property type="match status" value="1"/>
</dbReference>
<dbReference type="PRINTS" id="PR00364">
    <property type="entry name" value="DISEASERSIST"/>
</dbReference>
<dbReference type="Proteomes" id="UP001056708">
    <property type="component" value="Chromosome"/>
</dbReference>
<evidence type="ECO:0000313" key="5">
    <source>
        <dbReference type="Proteomes" id="UP001056708"/>
    </source>
</evidence>
<keyword evidence="5" id="KW-1185">Reference proteome</keyword>
<evidence type="ECO:0000259" key="2">
    <source>
        <dbReference type="Pfam" id="PF00931"/>
    </source>
</evidence>
<dbReference type="PANTHER" id="PTHR47691">
    <property type="entry name" value="REGULATOR-RELATED"/>
    <property type="match status" value="1"/>
</dbReference>
<feature type="domain" description="vWA-MoxR associated protein N-terminal HTH" evidence="3">
    <location>
        <begin position="1"/>
        <end position="83"/>
    </location>
</feature>
<dbReference type="EMBL" id="CP098611">
    <property type="protein sequence ID" value="USR92448.1"/>
    <property type="molecule type" value="Genomic_DNA"/>
</dbReference>
<evidence type="ECO:0000313" key="4">
    <source>
        <dbReference type="EMBL" id="USR92448.1"/>
    </source>
</evidence>
<gene>
    <name evidence="4" type="ORF">NEA10_06940</name>
</gene>
<evidence type="ECO:0000256" key="1">
    <source>
        <dbReference type="SAM" id="MobiDB-lite"/>
    </source>
</evidence>
<sequence>MDLEKMLNLADELVYRQTGRHLDDLQVAVLQGALQRETYKKIAKDFDCSESTVRIAGSELWRILSQALEEEVSKSNLQSAMERWQYSNVLNFAQNVRGSFNICREGEPSIASQNFSPESHENITSDASDKSLDDQHVSEMPDCSNFYGRKVELELLKTWALEEHCRLIALTGIPGIGKTSIAVQLIHELEDKFEKIIWCSLYSMPRLSTLQHRLLQYLSSSISIRDIDISQILYALQKKRCLIVLDDIDFLFQPNQLSGTYKNEHQEYWHFFKALEHGSHQSCIILVGCEMPRELLTWISSGSRDRFLQVLGLDDQSANDILINHGLLDSGDYLKHLIEFKGHPYCLNSAANLIKTLGIRVEDIPENYCFLTEDIKDLFRQQWQVLSQSEKLMIYKLCHNSHPQTLKVILQDDNLADLDLINILQSLSRRCLINQVNGFYEVNPAFKKYILSEISACPEI</sequence>
<evidence type="ECO:0000259" key="3">
    <source>
        <dbReference type="Pfam" id="PF26355"/>
    </source>
</evidence>
<dbReference type="InterPro" id="IPR002182">
    <property type="entry name" value="NB-ARC"/>
</dbReference>
<accession>A0ABY5AWJ6</accession>
<dbReference type="InterPro" id="IPR058651">
    <property type="entry name" value="HTH_VMAP-M9"/>
</dbReference>
<dbReference type="Pfam" id="PF00931">
    <property type="entry name" value="NB-ARC"/>
    <property type="match status" value="1"/>
</dbReference>
<proteinExistence type="predicted"/>
<name>A0ABY5AWJ6_9CYAN</name>